<keyword evidence="1" id="KW-0812">Transmembrane</keyword>
<dbReference type="AlphaFoldDB" id="A0A4S4DPA8"/>
<feature type="transmembrane region" description="Helical" evidence="1">
    <location>
        <begin position="63"/>
        <end position="84"/>
    </location>
</feature>
<dbReference type="PANTHER" id="PTHR34115">
    <property type="entry name" value="PROTEIN, PUTATIVE-RELATED"/>
    <property type="match status" value="1"/>
</dbReference>
<gene>
    <name evidence="2" type="ORF">TEA_011958</name>
</gene>
<keyword evidence="3" id="KW-1185">Reference proteome</keyword>
<protein>
    <submittedName>
        <fullName evidence="2">Uncharacterized protein</fullName>
    </submittedName>
</protein>
<name>A0A4S4DPA8_CAMSN</name>
<feature type="transmembrane region" description="Helical" evidence="1">
    <location>
        <begin position="38"/>
        <end position="57"/>
    </location>
</feature>
<keyword evidence="1" id="KW-0472">Membrane</keyword>
<dbReference type="InterPro" id="IPR053258">
    <property type="entry name" value="Ca-permeable_cation_channel"/>
</dbReference>
<proteinExistence type="predicted"/>
<reference evidence="2 3" key="1">
    <citation type="journal article" date="2018" name="Proc. Natl. Acad. Sci. U.S.A.">
        <title>Draft genome sequence of Camellia sinensis var. sinensis provides insights into the evolution of the tea genome and tea quality.</title>
        <authorList>
            <person name="Wei C."/>
            <person name="Yang H."/>
            <person name="Wang S."/>
            <person name="Zhao J."/>
            <person name="Liu C."/>
            <person name="Gao L."/>
            <person name="Xia E."/>
            <person name="Lu Y."/>
            <person name="Tai Y."/>
            <person name="She G."/>
            <person name="Sun J."/>
            <person name="Cao H."/>
            <person name="Tong W."/>
            <person name="Gao Q."/>
            <person name="Li Y."/>
            <person name="Deng W."/>
            <person name="Jiang X."/>
            <person name="Wang W."/>
            <person name="Chen Q."/>
            <person name="Zhang S."/>
            <person name="Li H."/>
            <person name="Wu J."/>
            <person name="Wang P."/>
            <person name="Li P."/>
            <person name="Shi C."/>
            <person name="Zheng F."/>
            <person name="Jian J."/>
            <person name="Huang B."/>
            <person name="Shan D."/>
            <person name="Shi M."/>
            <person name="Fang C."/>
            <person name="Yue Y."/>
            <person name="Li F."/>
            <person name="Li D."/>
            <person name="Wei S."/>
            <person name="Han B."/>
            <person name="Jiang C."/>
            <person name="Yin Y."/>
            <person name="Xia T."/>
            <person name="Zhang Z."/>
            <person name="Bennetzen J.L."/>
            <person name="Zhao S."/>
            <person name="Wan X."/>
        </authorList>
    </citation>
    <scope>NUCLEOTIDE SEQUENCE [LARGE SCALE GENOMIC DNA]</scope>
    <source>
        <strain evidence="3">cv. Shuchazao</strain>
        <tissue evidence="2">Leaf</tissue>
    </source>
</reference>
<dbReference type="Proteomes" id="UP000306102">
    <property type="component" value="Unassembled WGS sequence"/>
</dbReference>
<keyword evidence="1" id="KW-1133">Transmembrane helix</keyword>
<feature type="transmembrane region" description="Helical" evidence="1">
    <location>
        <begin position="96"/>
        <end position="113"/>
    </location>
</feature>
<accession>A0A4S4DPA8</accession>
<evidence type="ECO:0000313" key="3">
    <source>
        <dbReference type="Proteomes" id="UP000306102"/>
    </source>
</evidence>
<comment type="caution">
    <text evidence="2">The sequence shown here is derived from an EMBL/GenBank/DDBJ whole genome shotgun (WGS) entry which is preliminary data.</text>
</comment>
<evidence type="ECO:0000313" key="2">
    <source>
        <dbReference type="EMBL" id="THG04859.1"/>
    </source>
</evidence>
<sequence length="385" mass="43547">MLARTAHRPPFKHQVFQIRVACKNREVAANSYDEFHKIFWVFITLLGSILQTMYQPFETHYPKAVAFVVTIVIYFSSLLAELFLRTTGRDHMIVNKLSLFSGVLAVILPILIIVPVIGWLALGIWVCVSGIVLYRFYDEIRDDFVEIVAEFRSVMNKLRNDNANESQDEPFRLPVEYIKGCVLFYKRESCSSVDSEEFEPEAFVDSGVAHRKDNSEVKMGWKRHIEVGSIRRGFARALDEAIIEIVKALVIIKGVLSTIKTAVIKCSLVPDILSTTAYPPANPSSCATDIVKMGSVPWSYGQSIFKMVKELCQGVYGFQLKFSNLDHPFFLWLRLEASPLFANFYAAPIVLSATFDNMIKFQDAHCSEPGVVPITPEELSVKVLK</sequence>
<organism evidence="2 3">
    <name type="scientific">Camellia sinensis var. sinensis</name>
    <name type="common">China tea</name>
    <dbReference type="NCBI Taxonomy" id="542762"/>
    <lineage>
        <taxon>Eukaryota</taxon>
        <taxon>Viridiplantae</taxon>
        <taxon>Streptophyta</taxon>
        <taxon>Embryophyta</taxon>
        <taxon>Tracheophyta</taxon>
        <taxon>Spermatophyta</taxon>
        <taxon>Magnoliopsida</taxon>
        <taxon>eudicotyledons</taxon>
        <taxon>Gunneridae</taxon>
        <taxon>Pentapetalae</taxon>
        <taxon>asterids</taxon>
        <taxon>Ericales</taxon>
        <taxon>Theaceae</taxon>
        <taxon>Camellia</taxon>
    </lineage>
</organism>
<dbReference type="EMBL" id="SDRB02010698">
    <property type="protein sequence ID" value="THG04859.1"/>
    <property type="molecule type" value="Genomic_DNA"/>
</dbReference>
<evidence type="ECO:0000256" key="1">
    <source>
        <dbReference type="SAM" id="Phobius"/>
    </source>
</evidence>
<dbReference type="PANTHER" id="PTHR34115:SF13">
    <property type="entry name" value="RPB1A"/>
    <property type="match status" value="1"/>
</dbReference>